<dbReference type="Gene3D" id="3.50.30.40">
    <property type="entry name" value="Ribonuclease E inhibitor RraA/RraA-like"/>
    <property type="match status" value="1"/>
</dbReference>
<accession>A0ABW9ATT9</accession>
<sequence length="253" mass="26911">MPRFPLPTLRPPDTMFDLDSATLEALRQVSTATLTTQLFKRGLRNTFMQGVAPLAAHSGANLVGAAFTLRNIPSREDIDVLELFADPEYAQRKCVETIPAGHVLVQDCRGERGSASFGSILTQRLKVRGVAGMVSDGPVRDSTTIAALGIPVFCAGASAPPNLIRHHAVDINVPIGCAGVAVFPGDVIVGDADGVVVIPLKMAVEVAQAAAEQEQLEAFLTERIRDGAALPGTYPPNETTKAAYEAWKEKRKA</sequence>
<protein>
    <submittedName>
        <fullName evidence="1">Ribonuclease activity regulator RraA</fullName>
    </submittedName>
</protein>
<keyword evidence="2" id="KW-1185">Reference proteome</keyword>
<evidence type="ECO:0000313" key="1">
    <source>
        <dbReference type="EMBL" id="MFM0003333.1"/>
    </source>
</evidence>
<dbReference type="InterPro" id="IPR005493">
    <property type="entry name" value="RraA/RraA-like"/>
</dbReference>
<name>A0ABW9ATT9_9BURK</name>
<organism evidence="1 2">
    <name type="scientific">Paraburkholderia dipogonis</name>
    <dbReference type="NCBI Taxonomy" id="1211383"/>
    <lineage>
        <taxon>Bacteria</taxon>
        <taxon>Pseudomonadati</taxon>
        <taxon>Pseudomonadota</taxon>
        <taxon>Betaproteobacteria</taxon>
        <taxon>Burkholderiales</taxon>
        <taxon>Burkholderiaceae</taxon>
        <taxon>Paraburkholderia</taxon>
    </lineage>
</organism>
<dbReference type="InterPro" id="IPR036704">
    <property type="entry name" value="RraA/RraA-like_sf"/>
</dbReference>
<dbReference type="Pfam" id="PF03737">
    <property type="entry name" value="RraA-like"/>
    <property type="match status" value="1"/>
</dbReference>
<dbReference type="Proteomes" id="UP001629230">
    <property type="component" value="Unassembled WGS sequence"/>
</dbReference>
<dbReference type="PANTHER" id="PTHR33254">
    <property type="entry name" value="4-HYDROXY-4-METHYL-2-OXOGLUTARATE ALDOLASE 3-RELATED"/>
    <property type="match status" value="1"/>
</dbReference>
<dbReference type="EMBL" id="JAQQEZ010000013">
    <property type="protein sequence ID" value="MFM0003333.1"/>
    <property type="molecule type" value="Genomic_DNA"/>
</dbReference>
<dbReference type="SUPFAM" id="SSF89562">
    <property type="entry name" value="RraA-like"/>
    <property type="match status" value="1"/>
</dbReference>
<evidence type="ECO:0000313" key="2">
    <source>
        <dbReference type="Proteomes" id="UP001629230"/>
    </source>
</evidence>
<dbReference type="CDD" id="cd16841">
    <property type="entry name" value="RraA_family"/>
    <property type="match status" value="1"/>
</dbReference>
<proteinExistence type="predicted"/>
<reference evidence="1 2" key="1">
    <citation type="journal article" date="2024" name="Chem. Sci.">
        <title>Discovery of megapolipeptins by genome mining of a Burkholderiales bacteria collection.</title>
        <authorList>
            <person name="Paulo B.S."/>
            <person name="Recchia M.J.J."/>
            <person name="Lee S."/>
            <person name="Fergusson C.H."/>
            <person name="Romanowski S.B."/>
            <person name="Hernandez A."/>
            <person name="Krull N."/>
            <person name="Liu D.Y."/>
            <person name="Cavanagh H."/>
            <person name="Bos A."/>
            <person name="Gray C.A."/>
            <person name="Murphy B.T."/>
            <person name="Linington R.G."/>
            <person name="Eustaquio A.S."/>
        </authorList>
    </citation>
    <scope>NUCLEOTIDE SEQUENCE [LARGE SCALE GENOMIC DNA]</scope>
    <source>
        <strain evidence="1 2">RL17-350-BIC-A</strain>
    </source>
</reference>
<dbReference type="NCBIfam" id="NF006093">
    <property type="entry name" value="PRK08245.1"/>
    <property type="match status" value="1"/>
</dbReference>
<gene>
    <name evidence="1" type="ORF">PQR57_20120</name>
</gene>
<dbReference type="PANTHER" id="PTHR33254:SF16">
    <property type="entry name" value="BLR3842 PROTEIN"/>
    <property type="match status" value="1"/>
</dbReference>
<comment type="caution">
    <text evidence="1">The sequence shown here is derived from an EMBL/GenBank/DDBJ whole genome shotgun (WGS) entry which is preliminary data.</text>
</comment>